<dbReference type="GO" id="GO:0004665">
    <property type="term" value="F:prephenate dehydrogenase (NADP+) activity"/>
    <property type="evidence" value="ECO:0007669"/>
    <property type="project" value="InterPro"/>
</dbReference>
<feature type="domain" description="Prephenate/arogenate dehydrogenase" evidence="10">
    <location>
        <begin position="3"/>
        <end position="283"/>
    </location>
</feature>
<dbReference type="InterPro" id="IPR050812">
    <property type="entry name" value="Preph/Arog_dehydrog"/>
</dbReference>
<comment type="similarity">
    <text evidence="2">Belongs to the prephenate/arogenate dehydrogenase family.</text>
</comment>
<protein>
    <recommendedName>
        <fullName evidence="3">prephenate dehydrogenase</fullName>
        <ecNumber evidence="3">1.3.1.12</ecNumber>
    </recommendedName>
</protein>
<gene>
    <name evidence="11" type="ORF">ENN04_03375</name>
</gene>
<evidence type="ECO:0000313" key="11">
    <source>
        <dbReference type="EMBL" id="HHO73658.1"/>
    </source>
</evidence>
<name>A0A7C5X3K6_9AQUI</name>
<evidence type="ECO:0000256" key="9">
    <source>
        <dbReference type="ARBA" id="ARBA00049260"/>
    </source>
</evidence>
<evidence type="ECO:0000259" key="10">
    <source>
        <dbReference type="PROSITE" id="PS51176"/>
    </source>
</evidence>
<dbReference type="Gene3D" id="1.10.3660.10">
    <property type="entry name" value="6-phosphogluconate dehydrogenase C-terminal like domain"/>
    <property type="match status" value="1"/>
</dbReference>
<keyword evidence="8" id="KW-0057">Aromatic amino acid biosynthesis</keyword>
<dbReference type="Pfam" id="PF02153">
    <property type="entry name" value="PDH_N"/>
    <property type="match status" value="1"/>
</dbReference>
<dbReference type="FunFam" id="3.40.50.720:FF:000208">
    <property type="entry name" value="Prephenate dehydrogenase"/>
    <property type="match status" value="1"/>
</dbReference>
<dbReference type="GO" id="GO:0070403">
    <property type="term" value="F:NAD+ binding"/>
    <property type="evidence" value="ECO:0007669"/>
    <property type="project" value="InterPro"/>
</dbReference>
<evidence type="ECO:0000256" key="3">
    <source>
        <dbReference type="ARBA" id="ARBA00012068"/>
    </source>
</evidence>
<dbReference type="PANTHER" id="PTHR21363">
    <property type="entry name" value="PREPHENATE DEHYDROGENASE"/>
    <property type="match status" value="1"/>
</dbReference>
<dbReference type="InterPro" id="IPR046825">
    <property type="entry name" value="PDH_C"/>
</dbReference>
<accession>A0A7C5X3K6</accession>
<dbReference type="AlphaFoldDB" id="A0A7C5X3K6"/>
<keyword evidence="5" id="KW-0028">Amino-acid biosynthesis</keyword>
<reference evidence="11" key="1">
    <citation type="journal article" date="2020" name="mSystems">
        <title>Genome- and Community-Level Interaction Insights into Carbon Utilization and Element Cycling Functions of Hydrothermarchaeota in Hydrothermal Sediment.</title>
        <authorList>
            <person name="Zhou Z."/>
            <person name="Liu Y."/>
            <person name="Xu W."/>
            <person name="Pan J."/>
            <person name="Luo Z.H."/>
            <person name="Li M."/>
        </authorList>
    </citation>
    <scope>NUCLEOTIDE SEQUENCE [LARGE SCALE GENOMIC DNA]</scope>
    <source>
        <strain evidence="11">SpSt-114</strain>
    </source>
</reference>
<evidence type="ECO:0000256" key="6">
    <source>
        <dbReference type="ARBA" id="ARBA00023002"/>
    </source>
</evidence>
<comment type="catalytic activity">
    <reaction evidence="9">
        <text>prephenate + NAD(+) = 3-(4-hydroxyphenyl)pyruvate + CO2 + NADH</text>
        <dbReference type="Rhea" id="RHEA:13869"/>
        <dbReference type="ChEBI" id="CHEBI:16526"/>
        <dbReference type="ChEBI" id="CHEBI:29934"/>
        <dbReference type="ChEBI" id="CHEBI:36242"/>
        <dbReference type="ChEBI" id="CHEBI:57540"/>
        <dbReference type="ChEBI" id="CHEBI:57945"/>
        <dbReference type="EC" id="1.3.1.12"/>
    </reaction>
</comment>
<dbReference type="SUPFAM" id="SSF51735">
    <property type="entry name" value="NAD(P)-binding Rossmann-fold domains"/>
    <property type="match status" value="1"/>
</dbReference>
<dbReference type="PANTHER" id="PTHR21363:SF0">
    <property type="entry name" value="PREPHENATE DEHYDROGENASE [NADP(+)]"/>
    <property type="match status" value="1"/>
</dbReference>
<evidence type="ECO:0000256" key="2">
    <source>
        <dbReference type="ARBA" id="ARBA00007964"/>
    </source>
</evidence>
<sequence length="283" mass="31935">MFKRVAIVGVGFMGGSFSLAVKSRLGCSTFGIDINPEAVKKGKELGVIDEGSIQMLALRDFEPELVVLAVPVGAFEQVARGLKEVLDEKVLITDLGSVKGRLVYMMEDFFGEHFVGGHPIAGTEKSGVQYSNPELFKNKRVVLTPTQRTDRLALQKVKLMWERLDAFVEFMDPFVHDVVFGAVSHLPHAVAFALMDAMEKLSKKTNIDLFLYPGGGFKDFTRIAASDPVMWRDIFLENRENLLRAVDEFIQSLEKLKGLIEEEKKEELIEYLQRAREHRLRID</sequence>
<dbReference type="InterPro" id="IPR003099">
    <property type="entry name" value="Prephen_DH"/>
</dbReference>
<dbReference type="InterPro" id="IPR008927">
    <property type="entry name" value="6-PGluconate_DH-like_C_sf"/>
</dbReference>
<dbReference type="EC" id="1.3.1.12" evidence="3"/>
<proteinExistence type="inferred from homology"/>
<evidence type="ECO:0000256" key="8">
    <source>
        <dbReference type="ARBA" id="ARBA00023141"/>
    </source>
</evidence>
<evidence type="ECO:0000256" key="1">
    <source>
        <dbReference type="ARBA" id="ARBA00005067"/>
    </source>
</evidence>
<dbReference type="GO" id="GO:0006571">
    <property type="term" value="P:tyrosine biosynthetic process"/>
    <property type="evidence" value="ECO:0007669"/>
    <property type="project" value="UniProtKB-KW"/>
</dbReference>
<dbReference type="Pfam" id="PF20463">
    <property type="entry name" value="PDH_C"/>
    <property type="match status" value="1"/>
</dbReference>
<dbReference type="GO" id="GO:0008977">
    <property type="term" value="F:prephenate dehydrogenase (NAD+) activity"/>
    <property type="evidence" value="ECO:0007669"/>
    <property type="project" value="UniProtKB-EC"/>
</dbReference>
<keyword evidence="6" id="KW-0560">Oxidoreductase</keyword>
<dbReference type="InterPro" id="IPR036291">
    <property type="entry name" value="NAD(P)-bd_dom_sf"/>
</dbReference>
<evidence type="ECO:0000256" key="4">
    <source>
        <dbReference type="ARBA" id="ARBA00022498"/>
    </source>
</evidence>
<evidence type="ECO:0000256" key="7">
    <source>
        <dbReference type="ARBA" id="ARBA00023027"/>
    </source>
</evidence>
<organism evidence="11">
    <name type="scientific">Thermocrinis ruber</name>
    <dbReference type="NCBI Taxonomy" id="75906"/>
    <lineage>
        <taxon>Bacteria</taxon>
        <taxon>Pseudomonadati</taxon>
        <taxon>Aquificota</taxon>
        <taxon>Aquificia</taxon>
        <taxon>Aquificales</taxon>
        <taxon>Aquificaceae</taxon>
        <taxon>Thermocrinis</taxon>
    </lineage>
</organism>
<evidence type="ECO:0000256" key="5">
    <source>
        <dbReference type="ARBA" id="ARBA00022605"/>
    </source>
</evidence>
<keyword evidence="4" id="KW-0827">Tyrosine biosynthesis</keyword>
<dbReference type="FunFam" id="1.10.3660.10:FF:000003">
    <property type="entry name" value="Prephenate dehydrogenase"/>
    <property type="match status" value="1"/>
</dbReference>
<comment type="pathway">
    <text evidence="1">Amino-acid biosynthesis; L-tyrosine biosynthesis; (4-hydroxyphenyl)pyruvate from prephenate (NAD(+) route): step 1/1.</text>
</comment>
<dbReference type="PROSITE" id="PS51176">
    <property type="entry name" value="PDH_ADH"/>
    <property type="match status" value="1"/>
</dbReference>
<keyword evidence="7" id="KW-0520">NAD</keyword>
<dbReference type="SUPFAM" id="SSF48179">
    <property type="entry name" value="6-phosphogluconate dehydrogenase C-terminal domain-like"/>
    <property type="match status" value="1"/>
</dbReference>
<dbReference type="EMBL" id="DSAC01000041">
    <property type="protein sequence ID" value="HHO73658.1"/>
    <property type="molecule type" value="Genomic_DNA"/>
</dbReference>
<dbReference type="InterPro" id="IPR046826">
    <property type="entry name" value="PDH_N"/>
</dbReference>
<dbReference type="Gene3D" id="3.40.50.720">
    <property type="entry name" value="NAD(P)-binding Rossmann-like Domain"/>
    <property type="match status" value="1"/>
</dbReference>
<comment type="caution">
    <text evidence="11">The sequence shown here is derived from an EMBL/GenBank/DDBJ whole genome shotgun (WGS) entry which is preliminary data.</text>
</comment>